<dbReference type="PROSITE" id="PS00594">
    <property type="entry name" value="AROMATIC_AA_PERMEASE_1"/>
    <property type="match status" value="1"/>
</dbReference>
<comment type="function">
    <text evidence="10">Involved in transporting aromatic amino acids across the cytoplasmic membrane.</text>
</comment>
<keyword evidence="5 10" id="KW-0997">Cell inner membrane</keyword>
<proteinExistence type="inferred from homology"/>
<dbReference type="Proteomes" id="UP000310576">
    <property type="component" value="Unassembled WGS sequence"/>
</dbReference>
<dbReference type="NCBIfam" id="NF007789">
    <property type="entry name" value="PRK10483.1"/>
    <property type="match status" value="1"/>
</dbReference>
<dbReference type="Pfam" id="PF03222">
    <property type="entry name" value="Trp_Tyr_perm"/>
    <property type="match status" value="1"/>
</dbReference>
<dbReference type="PANTHER" id="PTHR46997:SF1">
    <property type="entry name" value="LOW AFFINITY TRYPTOPHAN PERMEASE-RELATED"/>
    <property type="match status" value="1"/>
</dbReference>
<evidence type="ECO:0000256" key="8">
    <source>
        <dbReference type="ARBA" id="ARBA00022989"/>
    </source>
</evidence>
<evidence type="ECO:0000256" key="9">
    <source>
        <dbReference type="ARBA" id="ARBA00023136"/>
    </source>
</evidence>
<feature type="transmembrane region" description="Helical" evidence="10">
    <location>
        <begin position="127"/>
        <end position="147"/>
    </location>
</feature>
<evidence type="ECO:0000313" key="11">
    <source>
        <dbReference type="EMBL" id="THA16584.1"/>
    </source>
</evidence>
<feature type="transmembrane region" description="Helical" evidence="10">
    <location>
        <begin position="33"/>
        <end position="61"/>
    </location>
</feature>
<feature type="transmembrane region" description="Helical" evidence="10">
    <location>
        <begin position="284"/>
        <end position="309"/>
    </location>
</feature>
<feature type="transmembrane region" description="Helical" evidence="10">
    <location>
        <begin position="82"/>
        <end position="103"/>
    </location>
</feature>
<keyword evidence="7 10" id="KW-0029">Amino-acid transport</keyword>
<keyword evidence="6 10" id="KW-0812">Transmembrane</keyword>
<protein>
    <recommendedName>
        <fullName evidence="10">Aromatic amino acid permease</fullName>
    </recommendedName>
</protein>
<comment type="similarity">
    <text evidence="2 10">Belongs to the amino acid/polyamine transporter 2 family. Mtr/TnaB/TyrP permease subfamily.</text>
</comment>
<evidence type="ECO:0000313" key="12">
    <source>
        <dbReference type="Proteomes" id="UP000310576"/>
    </source>
</evidence>
<dbReference type="Gene3D" id="1.20.1740.10">
    <property type="entry name" value="Amino acid/polyamine transporter I"/>
    <property type="match status" value="1"/>
</dbReference>
<feature type="transmembrane region" description="Helical" evidence="10">
    <location>
        <begin position="154"/>
        <end position="173"/>
    </location>
</feature>
<accession>A0A4S2QJ99</accession>
<sequence>MKQQKSPSLLGGAMIIAGTAIGAGMLANPTSTAGVWFIGSILALVYTWFCMTTSGLMILEANLHYPTGSSFDTIVKDLLGKGWNMINGLSVAFVLYILTYAYITSGGGITQNLLNQLLSASESAVEIGRTFGSLIFCIVLAAFVWLSTKAVDRFTTVLIGGMVIAFFLSTVGLLCSVKTEVLFNTLAQSEQQYLPYLLTALPVCLVSFGFHGNVPSLVKYYHRDGDRVMKAIFIGTGLALIIYILWQLSIQGNLPRAEFAPVIEKGGDVSALLETLRRYIETDYIAVILNFFAYMAIASSFLGVTLGLFDYIADLFKFDDSVTGRTKTTLVTFLPPLLLSLQFPYGFVVAISYAGLAATIWAAIVPALLAKASRQKFPNASYKVYGGNFMIGFIILFGVLNIVAQVGANLGWFASFTG</sequence>
<feature type="transmembrane region" description="Helical" evidence="10">
    <location>
        <begin position="231"/>
        <end position="249"/>
    </location>
</feature>
<dbReference type="AlphaFoldDB" id="A0A4S2QJ99"/>
<evidence type="ECO:0000256" key="3">
    <source>
        <dbReference type="ARBA" id="ARBA00022448"/>
    </source>
</evidence>
<feature type="transmembrane region" description="Helical" evidence="10">
    <location>
        <begin position="384"/>
        <end position="404"/>
    </location>
</feature>
<keyword evidence="3 10" id="KW-0813">Transport</keyword>
<gene>
    <name evidence="11" type="ORF">D3M76_03280</name>
</gene>
<comment type="subcellular location">
    <subcellularLocation>
        <location evidence="1 10">Cell inner membrane</location>
        <topology evidence="1 10">Multi-pass membrane protein</topology>
    </subcellularLocation>
</comment>
<evidence type="ECO:0000256" key="6">
    <source>
        <dbReference type="ARBA" id="ARBA00022692"/>
    </source>
</evidence>
<evidence type="ECO:0000256" key="5">
    <source>
        <dbReference type="ARBA" id="ARBA00022519"/>
    </source>
</evidence>
<dbReference type="InterPro" id="IPR013059">
    <property type="entry name" value="Trp_tyr_transpt"/>
</dbReference>
<organism evidence="11 12">
    <name type="scientific">Rodentibacter pneumotropicus</name>
    <dbReference type="NCBI Taxonomy" id="758"/>
    <lineage>
        <taxon>Bacteria</taxon>
        <taxon>Pseudomonadati</taxon>
        <taxon>Pseudomonadota</taxon>
        <taxon>Gammaproteobacteria</taxon>
        <taxon>Pasteurellales</taxon>
        <taxon>Pasteurellaceae</taxon>
        <taxon>Rodentibacter</taxon>
    </lineage>
</organism>
<keyword evidence="9 10" id="KW-0472">Membrane</keyword>
<keyword evidence="4 10" id="KW-1003">Cell membrane</keyword>
<comment type="caution">
    <text evidence="10">Lacks conserved residue(s) required for the propagation of feature annotation.</text>
</comment>
<dbReference type="InterPro" id="IPR013061">
    <property type="entry name" value="Trp/try_permease_CS"/>
</dbReference>
<evidence type="ECO:0000256" key="7">
    <source>
        <dbReference type="ARBA" id="ARBA00022970"/>
    </source>
</evidence>
<name>A0A4S2QJ99_9PAST</name>
<dbReference type="GO" id="GO:0005886">
    <property type="term" value="C:plasma membrane"/>
    <property type="evidence" value="ECO:0007669"/>
    <property type="project" value="UniProtKB-SubCell"/>
</dbReference>
<dbReference type="GO" id="GO:0015173">
    <property type="term" value="F:aromatic amino acid transmembrane transporter activity"/>
    <property type="evidence" value="ECO:0007669"/>
    <property type="project" value="UniProtKB-UniRule"/>
</dbReference>
<dbReference type="RefSeq" id="WP_136124599.1">
    <property type="nucleotide sequence ID" value="NZ_CAJUGY010000006.1"/>
</dbReference>
<evidence type="ECO:0000256" key="1">
    <source>
        <dbReference type="ARBA" id="ARBA00004429"/>
    </source>
</evidence>
<dbReference type="EMBL" id="QXNG01000028">
    <property type="protein sequence ID" value="THA16584.1"/>
    <property type="molecule type" value="Genomic_DNA"/>
</dbReference>
<evidence type="ECO:0000256" key="2">
    <source>
        <dbReference type="ARBA" id="ARBA00005452"/>
    </source>
</evidence>
<reference evidence="11 12" key="1">
    <citation type="journal article" date="2019" name="Vet. Microbiol.">
        <title>Development of multi locus sequence typing (MLST) of Rodentibacter pneumotropicus.</title>
        <authorList>
            <person name="Adhikary S."/>
            <person name="Bisgaard M."/>
            <person name="Boot R."/>
            <person name="Benga L."/>
            <person name="Nicklas W."/>
            <person name="Christensen H."/>
        </authorList>
    </citation>
    <scope>NUCLEOTIDE SEQUENCE [LARGE SCALE GENOMIC DNA]</scope>
    <source>
        <strain evidence="11 12">1596_07</strain>
    </source>
</reference>
<dbReference type="InterPro" id="IPR018227">
    <property type="entry name" value="Amino_acid_transport_2"/>
</dbReference>
<dbReference type="GO" id="GO:0003333">
    <property type="term" value="P:amino acid transmembrane transport"/>
    <property type="evidence" value="ECO:0007669"/>
    <property type="project" value="InterPro"/>
</dbReference>
<evidence type="ECO:0000256" key="4">
    <source>
        <dbReference type="ARBA" id="ARBA00022475"/>
    </source>
</evidence>
<feature type="transmembrane region" description="Helical" evidence="10">
    <location>
        <begin position="7"/>
        <end position="27"/>
    </location>
</feature>
<keyword evidence="8 10" id="KW-1133">Transmembrane helix</keyword>
<dbReference type="NCBIfam" id="TIGR00837">
    <property type="entry name" value="araaP"/>
    <property type="match status" value="1"/>
</dbReference>
<feature type="transmembrane region" description="Helical" evidence="10">
    <location>
        <begin position="353"/>
        <end position="372"/>
    </location>
</feature>
<dbReference type="PRINTS" id="PR00166">
    <property type="entry name" value="AROAAPRMEASE"/>
</dbReference>
<evidence type="ECO:0000256" key="10">
    <source>
        <dbReference type="RuleBase" id="RU367149"/>
    </source>
</evidence>
<comment type="caution">
    <text evidence="11">The sequence shown here is derived from an EMBL/GenBank/DDBJ whole genome shotgun (WGS) entry which is preliminary data.</text>
</comment>
<dbReference type="PANTHER" id="PTHR46997">
    <property type="entry name" value="LOW AFFINITY TRYPTOPHAN PERMEASE-RELATED"/>
    <property type="match status" value="1"/>
</dbReference>